<sequence length="250" mass="27613">MMKISDSSMSRRQFLGSTAVTVLFVSTPDAVARSISGRLPWSPFAASPPVPVKPGPWLFFTYDEAVTVEAIVDRLIPADELSVGGKDAGCAVFIDRQLAGFFGRSERDYMKGPFVKGTPQQGRQSPILPTERYRAGLALLNEYCRTSFSGKNFAELAPEEQDQVLQGLEKGTVELGGTDAKTFFELLLQNTMEGFFADPIYGGNKDMASWKMIGFPGARYDYRDFVTRHNERYPLPPVSIMGRADWAAKG</sequence>
<evidence type="ECO:0000313" key="1">
    <source>
        <dbReference type="EMBL" id="GGB06254.1"/>
    </source>
</evidence>
<dbReference type="Pfam" id="PF13618">
    <property type="entry name" value="Gluconate_2-dh3"/>
    <property type="match status" value="1"/>
</dbReference>
<keyword evidence="2" id="KW-1185">Reference proteome</keyword>
<evidence type="ECO:0008006" key="3">
    <source>
        <dbReference type="Google" id="ProtNLM"/>
    </source>
</evidence>
<dbReference type="RefSeq" id="WP_188825768.1">
    <property type="nucleotide sequence ID" value="NZ_BMHH01000020.1"/>
</dbReference>
<comment type="caution">
    <text evidence="1">The sequence shown here is derived from an EMBL/GenBank/DDBJ whole genome shotgun (WGS) entry which is preliminary data.</text>
</comment>
<dbReference type="PROSITE" id="PS51318">
    <property type="entry name" value="TAT"/>
    <property type="match status" value="1"/>
</dbReference>
<reference evidence="1" key="1">
    <citation type="journal article" date="2014" name="Int. J. Syst. Evol. Microbiol.">
        <title>Complete genome sequence of Corynebacterium casei LMG S-19264T (=DSM 44701T), isolated from a smear-ripened cheese.</title>
        <authorList>
            <consortium name="US DOE Joint Genome Institute (JGI-PGF)"/>
            <person name="Walter F."/>
            <person name="Albersmeier A."/>
            <person name="Kalinowski J."/>
            <person name="Ruckert C."/>
        </authorList>
    </citation>
    <scope>NUCLEOTIDE SEQUENCE</scope>
    <source>
        <strain evidence="1">CGMCC 1.15082</strain>
    </source>
</reference>
<protein>
    <recommendedName>
        <fullName evidence="3">Gluconate 2-dehydrogenase subunit 3 family protein</fullName>
    </recommendedName>
</protein>
<gene>
    <name evidence="1" type="ORF">GCM10011491_37950</name>
</gene>
<dbReference type="InterPro" id="IPR027056">
    <property type="entry name" value="Gluconate_2DH_su3"/>
</dbReference>
<proteinExistence type="predicted"/>
<dbReference type="AlphaFoldDB" id="A0A916SNL1"/>
<name>A0A916SNL1_9HYPH</name>
<evidence type="ECO:0000313" key="2">
    <source>
        <dbReference type="Proteomes" id="UP000646478"/>
    </source>
</evidence>
<dbReference type="InterPro" id="IPR006311">
    <property type="entry name" value="TAT_signal"/>
</dbReference>
<accession>A0A916SNL1</accession>
<dbReference type="EMBL" id="BMHH01000020">
    <property type="protein sequence ID" value="GGB06254.1"/>
    <property type="molecule type" value="Genomic_DNA"/>
</dbReference>
<organism evidence="1 2">
    <name type="scientific">Brucella endophytica</name>
    <dbReference type="NCBI Taxonomy" id="1963359"/>
    <lineage>
        <taxon>Bacteria</taxon>
        <taxon>Pseudomonadati</taxon>
        <taxon>Pseudomonadota</taxon>
        <taxon>Alphaproteobacteria</taxon>
        <taxon>Hyphomicrobiales</taxon>
        <taxon>Brucellaceae</taxon>
        <taxon>Brucella/Ochrobactrum group</taxon>
        <taxon>Brucella</taxon>
    </lineage>
</organism>
<reference evidence="1" key="2">
    <citation type="submission" date="2020-09" db="EMBL/GenBank/DDBJ databases">
        <authorList>
            <person name="Sun Q."/>
            <person name="Zhou Y."/>
        </authorList>
    </citation>
    <scope>NUCLEOTIDE SEQUENCE</scope>
    <source>
        <strain evidence="1">CGMCC 1.15082</strain>
    </source>
</reference>
<dbReference type="Proteomes" id="UP000646478">
    <property type="component" value="Unassembled WGS sequence"/>
</dbReference>